<comment type="similarity">
    <text evidence="2 11">Belongs to the germin family.</text>
</comment>
<keyword evidence="7 8" id="KW-0464">Manganese</keyword>
<evidence type="ECO:0000256" key="2">
    <source>
        <dbReference type="ARBA" id="ARBA00007456"/>
    </source>
</evidence>
<sequence length="244" mass="26707">MKAKILSCTILWATFFFLASASDPSLLQDFCIAVNDLNVTEFINGKFCKDSKLATGDDFFFTGLNVPRNTSNAFGSTATIVSVDIFPALNTLGISFARIDFAPNGLNPPHMHPRASEVFIVLEGTLYGGFVTSNPDNRLIAKILHPGDVFVFPAGLIHFQLNVGNTNAVVYAAFGSQNPGRTDIPKALFGSTPPMFTGVLTKAFQVDTNIINDLQAPYRMDNSFEVYKNIINDLQAPFKMDNYD</sequence>
<dbReference type="PRINTS" id="PR00325">
    <property type="entry name" value="GERMIN"/>
</dbReference>
<dbReference type="Proteomes" id="UP000325577">
    <property type="component" value="Linkage Group LG0"/>
</dbReference>
<dbReference type="OrthoDB" id="1921208at2759"/>
<evidence type="ECO:0000256" key="6">
    <source>
        <dbReference type="ARBA" id="ARBA00023157"/>
    </source>
</evidence>
<feature type="domain" description="Cupin type-1" evidence="12">
    <location>
        <begin position="62"/>
        <end position="212"/>
    </location>
</feature>
<dbReference type="Gene3D" id="2.60.120.10">
    <property type="entry name" value="Jelly Rolls"/>
    <property type="match status" value="1"/>
</dbReference>
<feature type="binding site" evidence="8">
    <location>
        <position position="112"/>
    </location>
    <ligand>
        <name>oxalate</name>
        <dbReference type="ChEBI" id="CHEBI:30623"/>
    </ligand>
</feature>
<dbReference type="InterPro" id="IPR006045">
    <property type="entry name" value="Cupin_1"/>
</dbReference>
<dbReference type="InterPro" id="IPR014710">
    <property type="entry name" value="RmlC-like_jellyroll"/>
</dbReference>
<dbReference type="GO" id="GO:0030145">
    <property type="term" value="F:manganese ion binding"/>
    <property type="evidence" value="ECO:0007669"/>
    <property type="project" value="UniProtKB-UniRule"/>
</dbReference>
<evidence type="ECO:0000256" key="3">
    <source>
        <dbReference type="ARBA" id="ARBA00022523"/>
    </source>
</evidence>
<proteinExistence type="inferred from homology"/>
<keyword evidence="11" id="KW-0732">Signal</keyword>
<organism evidence="13 14">
    <name type="scientific">Nyssa sinensis</name>
    <dbReference type="NCBI Taxonomy" id="561372"/>
    <lineage>
        <taxon>Eukaryota</taxon>
        <taxon>Viridiplantae</taxon>
        <taxon>Streptophyta</taxon>
        <taxon>Embryophyta</taxon>
        <taxon>Tracheophyta</taxon>
        <taxon>Spermatophyta</taxon>
        <taxon>Magnoliopsida</taxon>
        <taxon>eudicotyledons</taxon>
        <taxon>Gunneridae</taxon>
        <taxon>Pentapetalae</taxon>
        <taxon>asterids</taxon>
        <taxon>Cornales</taxon>
        <taxon>Nyssaceae</taxon>
        <taxon>Nyssa</taxon>
    </lineage>
</organism>
<evidence type="ECO:0000256" key="9">
    <source>
        <dbReference type="PIRSR" id="PIRSR601929-2"/>
    </source>
</evidence>
<reference evidence="13 14" key="1">
    <citation type="submission" date="2019-09" db="EMBL/GenBank/DDBJ databases">
        <title>A chromosome-level genome assembly of the Chinese tupelo Nyssa sinensis.</title>
        <authorList>
            <person name="Yang X."/>
            <person name="Kang M."/>
            <person name="Yang Y."/>
            <person name="Xiong H."/>
            <person name="Wang M."/>
            <person name="Zhang Z."/>
            <person name="Wang Z."/>
            <person name="Wu H."/>
            <person name="Ma T."/>
            <person name="Liu J."/>
            <person name="Xi Z."/>
        </authorList>
    </citation>
    <scope>NUCLEOTIDE SEQUENCE [LARGE SCALE GENOMIC DNA]</scope>
    <source>
        <strain evidence="13">J267</strain>
        <tissue evidence="13">Leaf</tissue>
    </source>
</reference>
<gene>
    <name evidence="13" type="ORF">F0562_002001</name>
</gene>
<evidence type="ECO:0000256" key="7">
    <source>
        <dbReference type="ARBA" id="ARBA00023211"/>
    </source>
</evidence>
<evidence type="ECO:0000256" key="5">
    <source>
        <dbReference type="ARBA" id="ARBA00022723"/>
    </source>
</evidence>
<protein>
    <recommendedName>
        <fullName evidence="11">Germin-like protein</fullName>
    </recommendedName>
</protein>
<dbReference type="CDD" id="cd02241">
    <property type="entry name" value="cupin_OxOx"/>
    <property type="match status" value="1"/>
</dbReference>
<comment type="subcellular location">
    <subcellularLocation>
        <location evidence="1 11">Secreted</location>
        <location evidence="1 11">Extracellular space</location>
        <location evidence="1 11">Apoplast</location>
    </subcellularLocation>
</comment>
<dbReference type="SUPFAM" id="SSF51182">
    <property type="entry name" value="RmlC-like cupins"/>
    <property type="match status" value="1"/>
</dbReference>
<evidence type="ECO:0000256" key="10">
    <source>
        <dbReference type="PIRSR" id="PIRSR601929-3"/>
    </source>
</evidence>
<dbReference type="Pfam" id="PF00190">
    <property type="entry name" value="Cupin_1"/>
    <property type="match status" value="1"/>
</dbReference>
<dbReference type="InterPro" id="IPR001929">
    <property type="entry name" value="Germin"/>
</dbReference>
<evidence type="ECO:0000256" key="8">
    <source>
        <dbReference type="PIRSR" id="PIRSR601929-1"/>
    </source>
</evidence>
<dbReference type="FunFam" id="2.60.120.10:FF:000005">
    <property type="entry name" value="Germin-like protein subfamily 1 member 8"/>
    <property type="match status" value="1"/>
</dbReference>
<feature type="binding site" evidence="9">
    <location>
        <position position="110"/>
    </location>
    <ligand>
        <name>Mn(2+)</name>
        <dbReference type="ChEBI" id="CHEBI:29035"/>
    </ligand>
</feature>
<accession>A0A5J5C8L0</accession>
<keyword evidence="3 11" id="KW-0052">Apoplast</keyword>
<evidence type="ECO:0000313" key="13">
    <source>
        <dbReference type="EMBL" id="KAA8550317.1"/>
    </source>
</evidence>
<dbReference type="EMBL" id="CM018031">
    <property type="protein sequence ID" value="KAA8550317.1"/>
    <property type="molecule type" value="Genomic_DNA"/>
</dbReference>
<feature type="binding site" evidence="8">
    <location>
        <position position="107"/>
    </location>
    <ligand>
        <name>oxalate</name>
        <dbReference type="ChEBI" id="CHEBI:30623"/>
    </ligand>
</feature>
<evidence type="ECO:0000256" key="1">
    <source>
        <dbReference type="ARBA" id="ARBA00004271"/>
    </source>
</evidence>
<dbReference type="PANTHER" id="PTHR31238">
    <property type="entry name" value="GERMIN-LIKE PROTEIN SUBFAMILY 3 MEMBER 3"/>
    <property type="match status" value="1"/>
</dbReference>
<dbReference type="SMART" id="SM00835">
    <property type="entry name" value="Cupin_1"/>
    <property type="match status" value="1"/>
</dbReference>
<feature type="disulfide bond" evidence="10">
    <location>
        <begin position="31"/>
        <end position="48"/>
    </location>
</feature>
<feature type="binding site" evidence="9">
    <location>
        <position position="117"/>
    </location>
    <ligand>
        <name>Mn(2+)</name>
        <dbReference type="ChEBI" id="CHEBI:29035"/>
    </ligand>
</feature>
<feature type="binding site" evidence="9">
    <location>
        <position position="112"/>
    </location>
    <ligand>
        <name>Mn(2+)</name>
        <dbReference type="ChEBI" id="CHEBI:29035"/>
    </ligand>
</feature>
<feature type="signal peptide" evidence="11">
    <location>
        <begin position="1"/>
        <end position="21"/>
    </location>
</feature>
<keyword evidence="14" id="KW-1185">Reference proteome</keyword>
<keyword evidence="6 10" id="KW-1015">Disulfide bond</keyword>
<feature type="chain" id="PRO_5023973872" description="Germin-like protein" evidence="11">
    <location>
        <begin position="22"/>
        <end position="244"/>
    </location>
</feature>
<dbReference type="GO" id="GO:0048046">
    <property type="term" value="C:apoplast"/>
    <property type="evidence" value="ECO:0007669"/>
    <property type="project" value="UniProtKB-SubCell"/>
</dbReference>
<evidence type="ECO:0000313" key="14">
    <source>
        <dbReference type="Proteomes" id="UP000325577"/>
    </source>
</evidence>
<evidence type="ECO:0000256" key="11">
    <source>
        <dbReference type="RuleBase" id="RU366015"/>
    </source>
</evidence>
<dbReference type="InterPro" id="IPR011051">
    <property type="entry name" value="RmlC_Cupin_sf"/>
</dbReference>
<dbReference type="InterPro" id="IPR019780">
    <property type="entry name" value="Germin_Mn-BS"/>
</dbReference>
<keyword evidence="5 8" id="KW-0479">Metal-binding</keyword>
<feature type="binding site" evidence="9">
    <location>
        <position position="158"/>
    </location>
    <ligand>
        <name>Mn(2+)</name>
        <dbReference type="ChEBI" id="CHEBI:29035"/>
    </ligand>
</feature>
<evidence type="ECO:0000256" key="4">
    <source>
        <dbReference type="ARBA" id="ARBA00022525"/>
    </source>
</evidence>
<keyword evidence="4 11" id="KW-0964">Secreted</keyword>
<name>A0A5J5C8L0_9ASTE</name>
<dbReference type="PROSITE" id="PS00725">
    <property type="entry name" value="GERMIN"/>
    <property type="match status" value="1"/>
</dbReference>
<feature type="binding site" evidence="8">
    <location>
        <position position="117"/>
    </location>
    <ligand>
        <name>oxalate</name>
        <dbReference type="ChEBI" id="CHEBI:30623"/>
    </ligand>
</feature>
<dbReference type="AlphaFoldDB" id="A0A5J5C8L0"/>
<evidence type="ECO:0000259" key="12">
    <source>
        <dbReference type="SMART" id="SM00835"/>
    </source>
</evidence>